<dbReference type="InterPro" id="IPR008947">
    <property type="entry name" value="PLipase_C/P1_nuclease_dom_sf"/>
</dbReference>
<evidence type="ECO:0000313" key="2">
    <source>
        <dbReference type="EMBL" id="SKB53333.1"/>
    </source>
</evidence>
<accession>A0A1T5C228</accession>
<dbReference type="InterPro" id="IPR029002">
    <property type="entry name" value="PLPC/GPLD1"/>
</dbReference>
<evidence type="ECO:0000313" key="3">
    <source>
        <dbReference type="Proteomes" id="UP000243406"/>
    </source>
</evidence>
<name>A0A1T5C228_9FIRM</name>
<dbReference type="SUPFAM" id="SSF48537">
    <property type="entry name" value="Phospholipase C/P1 nuclease"/>
    <property type="match status" value="1"/>
</dbReference>
<feature type="domain" description="Phospholipase C/D" evidence="1">
    <location>
        <begin position="5"/>
        <end position="156"/>
    </location>
</feature>
<dbReference type="Proteomes" id="UP000243406">
    <property type="component" value="Unassembled WGS sequence"/>
</dbReference>
<dbReference type="OrthoDB" id="2878022at2"/>
<dbReference type="EMBL" id="FUYN01000004">
    <property type="protein sequence ID" value="SKB53333.1"/>
    <property type="molecule type" value="Genomic_DNA"/>
</dbReference>
<reference evidence="3" key="1">
    <citation type="submission" date="2017-02" db="EMBL/GenBank/DDBJ databases">
        <authorList>
            <person name="Varghese N."/>
            <person name="Submissions S."/>
        </authorList>
    </citation>
    <scope>NUCLEOTIDE SEQUENCE [LARGE SCALE GENOMIC DNA]</scope>
    <source>
        <strain evidence="3">ATCC 35199</strain>
    </source>
</reference>
<organism evidence="2 3">
    <name type="scientific">Acetoanaerobium noterae</name>
    <dbReference type="NCBI Taxonomy" id="745369"/>
    <lineage>
        <taxon>Bacteria</taxon>
        <taxon>Bacillati</taxon>
        <taxon>Bacillota</taxon>
        <taxon>Clostridia</taxon>
        <taxon>Peptostreptococcales</taxon>
        <taxon>Filifactoraceae</taxon>
        <taxon>Acetoanaerobium</taxon>
    </lineage>
</organism>
<evidence type="ECO:0000259" key="1">
    <source>
        <dbReference type="Pfam" id="PF00882"/>
    </source>
</evidence>
<dbReference type="GO" id="GO:0016788">
    <property type="term" value="F:hydrolase activity, acting on ester bonds"/>
    <property type="evidence" value="ECO:0007669"/>
    <property type="project" value="InterPro"/>
</dbReference>
<sequence>MFIPTHRIIANHIYENLKDSLDFKLSKPMLQYGNMKPDVAPSLKSKKHYMNPTFDFVLDEIVKLIDDGLHEDLISINAFSVRLGVITHFLSDFFCLPHHDRTYFSDKLKEHMIYEKNLHYKFKEFSGLDKITLPSLKTLDKDGIKALIEELHHDYVNRPKGYENDIVSSINVSSAIGLLIVENSILYEPQLIAV</sequence>
<dbReference type="AlphaFoldDB" id="A0A1T5C228"/>
<gene>
    <name evidence="2" type="ORF">SAMN02745120_1949</name>
</gene>
<proteinExistence type="predicted"/>
<dbReference type="Pfam" id="PF00882">
    <property type="entry name" value="Zn_dep_PLPC"/>
    <property type="match status" value="1"/>
</dbReference>
<dbReference type="RefSeq" id="WP_013361365.1">
    <property type="nucleotide sequence ID" value="NZ_DAMBHZ010000002.1"/>
</dbReference>
<keyword evidence="3" id="KW-1185">Reference proteome</keyword>
<protein>
    <submittedName>
        <fullName evidence="2">Zinc dependent phospholipase C</fullName>
    </submittedName>
</protein>